<dbReference type="InterPro" id="IPR011051">
    <property type="entry name" value="RmlC_Cupin_sf"/>
</dbReference>
<gene>
    <name evidence="3" type="ORF">SAMN06265380_10265</name>
</gene>
<dbReference type="Proteomes" id="UP000319555">
    <property type="component" value="Unassembled WGS sequence"/>
</dbReference>
<dbReference type="Pfam" id="PF07883">
    <property type="entry name" value="Cupin_2"/>
    <property type="match status" value="1"/>
</dbReference>
<dbReference type="AlphaFoldDB" id="A0A521C139"/>
<dbReference type="PANTHER" id="PTHR38599:SF1">
    <property type="entry name" value="CUPIN DOMAIN PROTEIN (AFU_ORTHOLOGUE AFUA_3G13620)"/>
    <property type="match status" value="1"/>
</dbReference>
<keyword evidence="1" id="KW-0732">Signal</keyword>
<reference evidence="3 4" key="1">
    <citation type="submission" date="2017-05" db="EMBL/GenBank/DDBJ databases">
        <authorList>
            <person name="Varghese N."/>
            <person name="Submissions S."/>
        </authorList>
    </citation>
    <scope>NUCLEOTIDE SEQUENCE [LARGE SCALE GENOMIC DNA]</scope>
    <source>
        <strain evidence="3 4">DSM 28009</strain>
    </source>
</reference>
<accession>A0A521C139</accession>
<feature type="signal peptide" evidence="1">
    <location>
        <begin position="1"/>
        <end position="18"/>
    </location>
</feature>
<name>A0A521C139_9RHOB</name>
<protein>
    <submittedName>
        <fullName evidence="3">Cupin domain protein</fullName>
    </submittedName>
</protein>
<dbReference type="EMBL" id="FXTE01000002">
    <property type="protein sequence ID" value="SMO53113.1"/>
    <property type="molecule type" value="Genomic_DNA"/>
</dbReference>
<dbReference type="CDD" id="cd02236">
    <property type="entry name" value="cupin_CV2614-like"/>
    <property type="match status" value="1"/>
</dbReference>
<organism evidence="3 4">
    <name type="scientific">Ruegeria faecimaris</name>
    <dbReference type="NCBI Taxonomy" id="686389"/>
    <lineage>
        <taxon>Bacteria</taxon>
        <taxon>Pseudomonadati</taxon>
        <taxon>Pseudomonadota</taxon>
        <taxon>Alphaproteobacteria</taxon>
        <taxon>Rhodobacterales</taxon>
        <taxon>Roseobacteraceae</taxon>
        <taxon>Ruegeria</taxon>
    </lineage>
</organism>
<evidence type="ECO:0000256" key="1">
    <source>
        <dbReference type="SAM" id="SignalP"/>
    </source>
</evidence>
<sequence>MKPLLVTAAILTATSALARDAYPPVDVLLQTDKSVIGEALEYPDGTPQITMAIITMQPGQVTGSHRHNAPLVAYVLEGEITVDYGAAGTKTYKAGDAFVEAFRSPHVGANTGESIARILAVFAGSDSVANTVAEQ</sequence>
<feature type="domain" description="Cupin type-2" evidence="2">
    <location>
        <begin position="53"/>
        <end position="122"/>
    </location>
</feature>
<evidence type="ECO:0000313" key="4">
    <source>
        <dbReference type="Proteomes" id="UP000319555"/>
    </source>
</evidence>
<feature type="chain" id="PRO_5021973732" evidence="1">
    <location>
        <begin position="19"/>
        <end position="135"/>
    </location>
</feature>
<dbReference type="InterPro" id="IPR014710">
    <property type="entry name" value="RmlC-like_jellyroll"/>
</dbReference>
<keyword evidence="4" id="KW-1185">Reference proteome</keyword>
<dbReference type="PANTHER" id="PTHR38599">
    <property type="entry name" value="CUPIN DOMAIN PROTEIN (AFU_ORTHOLOGUE AFUA_3G13620)"/>
    <property type="match status" value="1"/>
</dbReference>
<dbReference type="SUPFAM" id="SSF51182">
    <property type="entry name" value="RmlC-like cupins"/>
    <property type="match status" value="1"/>
</dbReference>
<dbReference type="Gene3D" id="2.60.120.10">
    <property type="entry name" value="Jelly Rolls"/>
    <property type="match status" value="1"/>
</dbReference>
<dbReference type="InterPro" id="IPR013096">
    <property type="entry name" value="Cupin_2"/>
</dbReference>
<proteinExistence type="predicted"/>
<evidence type="ECO:0000313" key="3">
    <source>
        <dbReference type="EMBL" id="SMO53113.1"/>
    </source>
</evidence>
<dbReference type="RefSeq" id="WP_142635308.1">
    <property type="nucleotide sequence ID" value="NZ_FXTE01000002.1"/>
</dbReference>
<dbReference type="OrthoDB" id="9800684at2"/>
<evidence type="ECO:0000259" key="2">
    <source>
        <dbReference type="Pfam" id="PF07883"/>
    </source>
</evidence>